<feature type="domain" description="UBP-type" evidence="11">
    <location>
        <begin position="537"/>
        <end position="626"/>
    </location>
</feature>
<dbReference type="SUPFAM" id="SSF57850">
    <property type="entry name" value="RING/U-box"/>
    <property type="match status" value="1"/>
</dbReference>
<evidence type="ECO:0000256" key="4">
    <source>
        <dbReference type="ARBA" id="ARBA00022692"/>
    </source>
</evidence>
<dbReference type="InterPro" id="IPR006153">
    <property type="entry name" value="Cation/H_exchanger_TM"/>
</dbReference>
<gene>
    <name evidence="12" type="ORF">CLV37_11612</name>
</gene>
<dbReference type="GO" id="GO:0015385">
    <property type="term" value="F:sodium:proton antiporter activity"/>
    <property type="evidence" value="ECO:0007669"/>
    <property type="project" value="InterPro"/>
</dbReference>
<organism evidence="12 13">
    <name type="scientific">Kineococcus rhizosphaerae</name>
    <dbReference type="NCBI Taxonomy" id="559628"/>
    <lineage>
        <taxon>Bacteria</taxon>
        <taxon>Bacillati</taxon>
        <taxon>Actinomycetota</taxon>
        <taxon>Actinomycetes</taxon>
        <taxon>Kineosporiales</taxon>
        <taxon>Kineosporiaceae</taxon>
        <taxon>Kineococcus</taxon>
    </lineage>
</organism>
<feature type="transmembrane region" description="Helical" evidence="10">
    <location>
        <begin position="338"/>
        <end position="360"/>
    </location>
</feature>
<reference evidence="12 13" key="1">
    <citation type="submission" date="2018-03" db="EMBL/GenBank/DDBJ databases">
        <title>Genomic Encyclopedia of Archaeal and Bacterial Type Strains, Phase II (KMG-II): from individual species to whole genera.</title>
        <authorList>
            <person name="Goeker M."/>
        </authorList>
    </citation>
    <scope>NUCLEOTIDE SEQUENCE [LARGE SCALE GENOMIC DNA]</scope>
    <source>
        <strain evidence="12 13">DSM 19711</strain>
    </source>
</reference>
<name>A0A2T0QX48_9ACTN</name>
<evidence type="ECO:0000256" key="1">
    <source>
        <dbReference type="ARBA" id="ARBA00004651"/>
    </source>
</evidence>
<feature type="transmembrane region" description="Helical" evidence="10">
    <location>
        <begin position="300"/>
        <end position="326"/>
    </location>
</feature>
<dbReference type="Proteomes" id="UP000238083">
    <property type="component" value="Unassembled WGS sequence"/>
</dbReference>
<dbReference type="GO" id="GO:0015386">
    <property type="term" value="F:potassium:proton antiporter activity"/>
    <property type="evidence" value="ECO:0007669"/>
    <property type="project" value="TreeGrafter"/>
</dbReference>
<dbReference type="Pfam" id="PF00999">
    <property type="entry name" value="Na_H_Exchanger"/>
    <property type="match status" value="1"/>
</dbReference>
<keyword evidence="7" id="KW-0406">Ion transport</keyword>
<evidence type="ECO:0000313" key="12">
    <source>
        <dbReference type="EMBL" id="PRY10459.1"/>
    </source>
</evidence>
<dbReference type="GO" id="GO:0008270">
    <property type="term" value="F:zinc ion binding"/>
    <property type="evidence" value="ECO:0007669"/>
    <property type="project" value="InterPro"/>
</dbReference>
<feature type="transmembrane region" description="Helical" evidence="10">
    <location>
        <begin position="181"/>
        <end position="202"/>
    </location>
</feature>
<evidence type="ECO:0000256" key="2">
    <source>
        <dbReference type="ARBA" id="ARBA00022448"/>
    </source>
</evidence>
<comment type="subcellular location">
    <subcellularLocation>
        <location evidence="1">Cell membrane</location>
        <topology evidence="1">Multi-pass membrane protein</topology>
    </subcellularLocation>
</comment>
<dbReference type="Gene3D" id="3.30.40.10">
    <property type="entry name" value="Zinc/RING finger domain, C3HC4 (zinc finger)"/>
    <property type="match status" value="1"/>
</dbReference>
<feature type="transmembrane region" description="Helical" evidence="10">
    <location>
        <begin position="82"/>
        <end position="103"/>
    </location>
</feature>
<proteinExistence type="predicted"/>
<evidence type="ECO:0000256" key="5">
    <source>
        <dbReference type="ARBA" id="ARBA00022989"/>
    </source>
</evidence>
<dbReference type="PANTHER" id="PTHR10110:SF86">
    <property type="entry name" value="SODIUM_HYDROGEN EXCHANGER 7"/>
    <property type="match status" value="1"/>
</dbReference>
<dbReference type="InterPro" id="IPR018422">
    <property type="entry name" value="Cation/H_exchanger_CPA1"/>
</dbReference>
<dbReference type="InterPro" id="IPR013083">
    <property type="entry name" value="Znf_RING/FYVE/PHD"/>
</dbReference>
<keyword evidence="8 10" id="KW-0472">Membrane</keyword>
<evidence type="ECO:0000256" key="8">
    <source>
        <dbReference type="ARBA" id="ARBA00023136"/>
    </source>
</evidence>
<feature type="transmembrane region" description="Helical" evidence="10">
    <location>
        <begin position="151"/>
        <end position="169"/>
    </location>
</feature>
<keyword evidence="13" id="KW-1185">Reference proteome</keyword>
<dbReference type="PROSITE" id="PS50271">
    <property type="entry name" value="ZF_UBP"/>
    <property type="match status" value="1"/>
</dbReference>
<dbReference type="InterPro" id="IPR001607">
    <property type="entry name" value="Znf_UBP"/>
</dbReference>
<evidence type="ECO:0000256" key="7">
    <source>
        <dbReference type="ARBA" id="ARBA00023065"/>
    </source>
</evidence>
<evidence type="ECO:0000256" key="3">
    <source>
        <dbReference type="ARBA" id="ARBA00022475"/>
    </source>
</evidence>
<protein>
    <submittedName>
        <fullName evidence="12">Sodium/proton antiporter (CPA1 family)</fullName>
    </submittedName>
</protein>
<dbReference type="GO" id="GO:0005886">
    <property type="term" value="C:plasma membrane"/>
    <property type="evidence" value="ECO:0007669"/>
    <property type="project" value="UniProtKB-SubCell"/>
</dbReference>
<dbReference type="Pfam" id="PF02148">
    <property type="entry name" value="zf-UBP"/>
    <property type="match status" value="1"/>
</dbReference>
<comment type="caution">
    <text evidence="12">The sequence shown here is derived from an EMBL/GenBank/DDBJ whole genome shotgun (WGS) entry which is preliminary data.</text>
</comment>
<keyword evidence="2" id="KW-0813">Transport</keyword>
<feature type="transmembrane region" description="Helical" evidence="10">
    <location>
        <begin position="29"/>
        <end position="50"/>
    </location>
</feature>
<dbReference type="GO" id="GO:0098719">
    <property type="term" value="P:sodium ion import across plasma membrane"/>
    <property type="evidence" value="ECO:0007669"/>
    <property type="project" value="TreeGrafter"/>
</dbReference>
<dbReference type="GO" id="GO:0051453">
    <property type="term" value="P:regulation of intracellular pH"/>
    <property type="evidence" value="ECO:0007669"/>
    <property type="project" value="TreeGrafter"/>
</dbReference>
<evidence type="ECO:0000256" key="10">
    <source>
        <dbReference type="SAM" id="Phobius"/>
    </source>
</evidence>
<keyword evidence="4 10" id="KW-0812">Transmembrane</keyword>
<evidence type="ECO:0000256" key="9">
    <source>
        <dbReference type="ARBA" id="ARBA00023201"/>
    </source>
</evidence>
<evidence type="ECO:0000259" key="11">
    <source>
        <dbReference type="PROSITE" id="PS50271"/>
    </source>
</evidence>
<dbReference type="EMBL" id="PVZF01000016">
    <property type="protein sequence ID" value="PRY10459.1"/>
    <property type="molecule type" value="Genomic_DNA"/>
</dbReference>
<feature type="transmembrane region" description="Helical" evidence="10">
    <location>
        <begin position="109"/>
        <end position="131"/>
    </location>
</feature>
<keyword evidence="3" id="KW-1003">Cell membrane</keyword>
<feature type="transmembrane region" description="Helical" evidence="10">
    <location>
        <begin position="230"/>
        <end position="248"/>
    </location>
</feature>
<evidence type="ECO:0000256" key="6">
    <source>
        <dbReference type="ARBA" id="ARBA00023053"/>
    </source>
</evidence>
<dbReference type="Gene3D" id="6.10.140.1330">
    <property type="match status" value="1"/>
</dbReference>
<keyword evidence="5 10" id="KW-1133">Transmembrane helix</keyword>
<feature type="transmembrane region" description="Helical" evidence="10">
    <location>
        <begin position="268"/>
        <end position="288"/>
    </location>
</feature>
<dbReference type="RefSeq" id="WP_106215178.1">
    <property type="nucleotide sequence ID" value="NZ_PVZF01000016.1"/>
</dbReference>
<dbReference type="AlphaFoldDB" id="A0A2T0QX48"/>
<evidence type="ECO:0000313" key="13">
    <source>
        <dbReference type="Proteomes" id="UP000238083"/>
    </source>
</evidence>
<dbReference type="OrthoDB" id="57886at2"/>
<keyword evidence="9" id="KW-0739">Sodium transport</keyword>
<feature type="transmembrane region" description="Helical" evidence="10">
    <location>
        <begin position="372"/>
        <end position="396"/>
    </location>
</feature>
<sequence>MEIAIALVALTVGVCVVAAACDRFGWPTPLVLVVVGAVVALVPAVPEVTLGPELVLNGLLPPLLYAATAQTSLVDFTRNKTATLLLSVVLVVFTTLTVGWATAWLLPGVALAACVALGAVVAPPDAVAATAIGRRVGLPRRVATMLEEESLLNDASALIALAAATSALTTELSPWHIGGEFLLAVAGALAVGAVVAAVLVVVRRRIHDPVLDTALSFVAPYLAFLPAEAVHASGVLAVVTTGLAMAHFSPKVQTAASRVAETLNWRTVAFLLENAVFLLIGLQFPLLLRGAADSGFSGGRVLAFCLTVLVATIAARFVFVFGAAGVFRAIPRLRPKAWSFGVSFLLSWAGMRGVVTLAAAQLIPEGTPGRDVLLLAAFTVVVGTLLVQGLTLPAVVRRLGLPGPDPAEDALACAALGDAAAQAGTRRLDELLTGDEPRHVVMQLRGRSKARSHAAWERLGRPLSDVMTPSAVYSRLRQEMLTAERGVVVEARDRGTAAPDVLRKALSDIDFEEALLGRLEDLDPLDAERRLAPRHGGTCDHLRTAGTRDDATDRWGEPPVECAECVAAGVAWVHLRTCLACGYTGCCDSSELRHSRAHFTESAHPAMVSAEPGEAWRWCWVDEQLG</sequence>
<dbReference type="PANTHER" id="PTHR10110">
    <property type="entry name" value="SODIUM/HYDROGEN EXCHANGER"/>
    <property type="match status" value="1"/>
</dbReference>
<keyword evidence="6" id="KW-0915">Sodium</keyword>
<accession>A0A2T0QX48</accession>